<name>A0ABV4YAF7_9CYAN</name>
<proteinExistence type="predicted"/>
<evidence type="ECO:0000313" key="4">
    <source>
        <dbReference type="EMBL" id="MFB2935219.1"/>
    </source>
</evidence>
<keyword evidence="5" id="KW-1185">Reference proteome</keyword>
<dbReference type="SUPFAM" id="SSF52172">
    <property type="entry name" value="CheY-like"/>
    <property type="match status" value="1"/>
</dbReference>
<evidence type="ECO:0000256" key="2">
    <source>
        <dbReference type="SAM" id="MobiDB-lite"/>
    </source>
</evidence>
<comment type="caution">
    <text evidence="4">The sequence shown here is derived from an EMBL/GenBank/DDBJ whole genome shotgun (WGS) entry which is preliminary data.</text>
</comment>
<dbReference type="Pfam" id="PF12452">
    <property type="entry name" value="DUF3685"/>
    <property type="match status" value="1"/>
</dbReference>
<dbReference type="PANTHER" id="PTHR45566">
    <property type="entry name" value="HTH-TYPE TRANSCRIPTIONAL REGULATOR YHJB-RELATED"/>
    <property type="match status" value="1"/>
</dbReference>
<dbReference type="PIRSF" id="PIRSF026434">
    <property type="entry name" value="RR_ycf55_prd"/>
    <property type="match status" value="1"/>
</dbReference>
<protein>
    <submittedName>
        <fullName evidence="4">DUF3685 domain-containing protein</fullName>
    </submittedName>
</protein>
<dbReference type="RefSeq" id="WP_413256737.1">
    <property type="nucleotide sequence ID" value="NZ_JBHFNS010000036.1"/>
</dbReference>
<evidence type="ECO:0000313" key="5">
    <source>
        <dbReference type="Proteomes" id="UP001576776"/>
    </source>
</evidence>
<feature type="region of interest" description="Disordered" evidence="2">
    <location>
        <begin position="234"/>
        <end position="262"/>
    </location>
</feature>
<organism evidence="4 5">
    <name type="scientific">Floridaenema fluviatile BLCC-F154</name>
    <dbReference type="NCBI Taxonomy" id="3153640"/>
    <lineage>
        <taxon>Bacteria</taxon>
        <taxon>Bacillati</taxon>
        <taxon>Cyanobacteriota</taxon>
        <taxon>Cyanophyceae</taxon>
        <taxon>Oscillatoriophycideae</taxon>
        <taxon>Aerosakkonematales</taxon>
        <taxon>Aerosakkonemataceae</taxon>
        <taxon>Floridanema</taxon>
        <taxon>Floridanema fluviatile</taxon>
    </lineage>
</organism>
<dbReference type="Proteomes" id="UP001576776">
    <property type="component" value="Unassembled WGS sequence"/>
</dbReference>
<dbReference type="Pfam" id="PF00072">
    <property type="entry name" value="Response_reg"/>
    <property type="match status" value="1"/>
</dbReference>
<dbReference type="PROSITE" id="PS50110">
    <property type="entry name" value="RESPONSE_REGULATORY"/>
    <property type="match status" value="1"/>
</dbReference>
<dbReference type="EMBL" id="JBHFNS010000036">
    <property type="protein sequence ID" value="MFB2935219.1"/>
    <property type="molecule type" value="Genomic_DNA"/>
</dbReference>
<accession>A0ABV4YAF7</accession>
<dbReference type="InterPro" id="IPR022552">
    <property type="entry name" value="UPF_Ycf55"/>
</dbReference>
<dbReference type="Gene3D" id="3.40.50.2300">
    <property type="match status" value="1"/>
</dbReference>
<evidence type="ECO:0000259" key="3">
    <source>
        <dbReference type="PROSITE" id="PS50110"/>
    </source>
</evidence>
<feature type="region of interest" description="Disordered" evidence="2">
    <location>
        <begin position="151"/>
        <end position="172"/>
    </location>
</feature>
<feature type="domain" description="Response regulatory" evidence="3">
    <location>
        <begin position="17"/>
        <end position="140"/>
    </location>
</feature>
<dbReference type="InterPro" id="IPR001789">
    <property type="entry name" value="Sig_transdc_resp-reg_receiver"/>
</dbReference>
<reference evidence="4 5" key="1">
    <citation type="submission" date="2024-09" db="EMBL/GenBank/DDBJ databases">
        <title>Floridaenema gen nov. (Aerosakkonemataceae, Aerosakkonematales ord. nov., Cyanobacteria) from benthic tropical and subtropical fresh waters, with the description of four new species.</title>
        <authorList>
            <person name="Moretto J.A."/>
            <person name="Berthold D.E."/>
            <person name="Lefler F.W."/>
            <person name="Huang I.-S."/>
            <person name="Laughinghouse H. IV."/>
        </authorList>
    </citation>
    <scope>NUCLEOTIDE SEQUENCE [LARGE SCALE GENOMIC DNA]</scope>
    <source>
        <strain evidence="4 5">BLCC-F154</strain>
    </source>
</reference>
<dbReference type="InterPro" id="IPR051015">
    <property type="entry name" value="EvgA-like"/>
</dbReference>
<dbReference type="PANTHER" id="PTHR45566:SF1">
    <property type="entry name" value="HTH-TYPE TRANSCRIPTIONAL REGULATOR YHJB-RELATED"/>
    <property type="match status" value="1"/>
</dbReference>
<dbReference type="InterPro" id="IPR058245">
    <property type="entry name" value="NreC/VraR/RcsB-like_REC"/>
</dbReference>
<dbReference type="InterPro" id="IPR011006">
    <property type="entry name" value="CheY-like_superfamily"/>
</dbReference>
<gene>
    <name evidence="4" type="ORF">ACE1B6_08060</name>
</gene>
<dbReference type="InterPro" id="IPR016837">
    <property type="entry name" value="Uncharacterised_Ycf55_cyanobac"/>
</dbReference>
<keyword evidence="1" id="KW-0597">Phosphoprotein</keyword>
<evidence type="ECO:0000256" key="1">
    <source>
        <dbReference type="PROSITE-ProRule" id="PRU00169"/>
    </source>
</evidence>
<dbReference type="CDD" id="cd17535">
    <property type="entry name" value="REC_NarL-like"/>
    <property type="match status" value="1"/>
</dbReference>
<feature type="modified residue" description="4-aspartylphosphate" evidence="1">
    <location>
        <position position="70"/>
    </location>
</feature>
<dbReference type="SMART" id="SM00448">
    <property type="entry name" value="REC"/>
    <property type="match status" value="1"/>
</dbReference>
<sequence>MTELANPDLISPDRPVNLVLVDDEPVFRTGLRVIIERFPDLRVVAEAQSEGDLREISALLRTSVDLVILDLDLDRSLPPGQSGLELCQQLKTLYPQLPVLLLSSFQEPVLLEAAQQLGAEGFCLKGTEVSELVKAIRLVAGGGTYSYLSSNLGQASPNQPEKRESSPKPGLFTSLFDRMRQSGLSQIEAALAEVNEELKDSRLSVLDRAILAGRRRELLAARRLVNGLLAPRLPASAAPKQPGRSRGVASQPSREQREAKSSAIVRREVSLSSGRSQIFENSFAKIQYGLKNLTGSPLEVDIFREDKRRELLNIVLHKLEDLVDELRFSQVQLSQLPEKRLLILLDLWRLSAIEFFGKYYTLQLGNQDLEVVQVILQDAEIVQLEILVKLPQVTDLLAHLLFDIPLIIDNIPYSVGTVEAMVRAELLLQNIVIQVANAVVQPLLNHLADVEEVKQNFYDRRLVSTRQIEKFRNELSWKYRVEKYVNEPKAIFESRYNLLVLDGYGIIKVFIYAPRNYELRELTGIPYAVTLALETRDAIAPRVRSVVSLVGRGAVYVLTQVVGRGIGLIARGILQGIGNAWDDTKLGRNGDRGK</sequence>